<reference evidence="3 4" key="1">
    <citation type="submission" date="2015-07" db="EMBL/GenBank/DDBJ databases">
        <title>Emmonsia species relationships and genome sequence.</title>
        <authorList>
            <person name="Cuomo C.A."/>
            <person name="Schwartz I.S."/>
            <person name="Kenyon C."/>
            <person name="de Hoog G.S."/>
            <person name="Govender N.P."/>
            <person name="Botha A."/>
            <person name="Moreno L."/>
            <person name="de Vries M."/>
            <person name="Munoz J.F."/>
            <person name="Stielow J.B."/>
        </authorList>
    </citation>
    <scope>NUCLEOTIDE SEQUENCE [LARGE SCALE GENOMIC DNA]</scope>
    <source>
        <strain evidence="3 4">CBS 136260</strain>
    </source>
</reference>
<feature type="domain" description="BTB" evidence="2">
    <location>
        <begin position="69"/>
        <end position="141"/>
    </location>
</feature>
<sequence length="433" mass="47667">MIEVWNSSENNSLCALLKNLPTSTRLPSSIQLDRPASPGLFPTKHPSDPPFDPFQNGSGPRISCSPYETGIVIAFVGPVGGQRIFVVHQGILEQAPSLINKIHSDTAKENGYSSISLVDIDPAVFELVLKFLYTGKYQRGPYPSELFPPSEEDGPNIWPGTDKVFEMHSLLYCFAQEHEMRELSDLAQKNFKNMTLMPYRNAVDVARRVYPKLPEDDNKYREKFRFETRVAMKDNMNLIREPWILDAVKHGSGSLVFDLFTVLTEPLICDGEANDWEAPSQTARGKKKLVHLNGGHADCDIQEAKSLVEDEEAAFAIAQETADSPYEHAEPALEPEPEPAQAEDPATVVKPVANGARGDNPESSQTVKKKGKKGKKGNKCQKSNPTPAIKKSLEPNDPPPPAAARGKSNLSPGQELLPPVTSPIDYEPTSFAP</sequence>
<evidence type="ECO:0000313" key="4">
    <source>
        <dbReference type="Proteomes" id="UP000091918"/>
    </source>
</evidence>
<name>A0A1B7NZG0_9EURO</name>
<feature type="compositionally biased region" description="Basic residues" evidence="1">
    <location>
        <begin position="367"/>
        <end position="379"/>
    </location>
</feature>
<evidence type="ECO:0000313" key="3">
    <source>
        <dbReference type="EMBL" id="OAX82155.1"/>
    </source>
</evidence>
<protein>
    <recommendedName>
        <fullName evidence="2">BTB domain-containing protein</fullName>
    </recommendedName>
</protein>
<dbReference type="Proteomes" id="UP000091918">
    <property type="component" value="Unassembled WGS sequence"/>
</dbReference>
<dbReference type="InterPro" id="IPR011333">
    <property type="entry name" value="SKP1/BTB/POZ_sf"/>
</dbReference>
<feature type="region of interest" description="Disordered" evidence="1">
    <location>
        <begin position="37"/>
        <end position="58"/>
    </location>
</feature>
<dbReference type="EMBL" id="LGUA01000347">
    <property type="protein sequence ID" value="OAX82155.1"/>
    <property type="molecule type" value="Genomic_DNA"/>
</dbReference>
<keyword evidence="4" id="KW-1185">Reference proteome</keyword>
<feature type="region of interest" description="Disordered" evidence="1">
    <location>
        <begin position="324"/>
        <end position="433"/>
    </location>
</feature>
<dbReference type="Pfam" id="PF00651">
    <property type="entry name" value="BTB"/>
    <property type="match status" value="1"/>
</dbReference>
<dbReference type="Gene3D" id="3.30.710.10">
    <property type="entry name" value="Potassium Channel Kv1.1, Chain A"/>
    <property type="match status" value="1"/>
</dbReference>
<organism evidence="3 4">
    <name type="scientific">Emergomyces africanus</name>
    <dbReference type="NCBI Taxonomy" id="1955775"/>
    <lineage>
        <taxon>Eukaryota</taxon>
        <taxon>Fungi</taxon>
        <taxon>Dikarya</taxon>
        <taxon>Ascomycota</taxon>
        <taxon>Pezizomycotina</taxon>
        <taxon>Eurotiomycetes</taxon>
        <taxon>Eurotiomycetidae</taxon>
        <taxon>Onygenales</taxon>
        <taxon>Ajellomycetaceae</taxon>
        <taxon>Emergomyces</taxon>
    </lineage>
</organism>
<dbReference type="AlphaFoldDB" id="A0A1B7NZG0"/>
<dbReference type="OrthoDB" id="6359816at2759"/>
<dbReference type="CDD" id="cd18186">
    <property type="entry name" value="BTB_POZ_ZBTB_KLHL-like"/>
    <property type="match status" value="1"/>
</dbReference>
<dbReference type="SUPFAM" id="SSF54695">
    <property type="entry name" value="POZ domain"/>
    <property type="match status" value="1"/>
</dbReference>
<evidence type="ECO:0000259" key="2">
    <source>
        <dbReference type="PROSITE" id="PS50097"/>
    </source>
</evidence>
<evidence type="ECO:0000256" key="1">
    <source>
        <dbReference type="SAM" id="MobiDB-lite"/>
    </source>
</evidence>
<accession>A0A1B7NZG0</accession>
<dbReference type="InterPro" id="IPR000210">
    <property type="entry name" value="BTB/POZ_dom"/>
</dbReference>
<dbReference type="PROSITE" id="PS50097">
    <property type="entry name" value="BTB"/>
    <property type="match status" value="1"/>
</dbReference>
<comment type="caution">
    <text evidence="3">The sequence shown here is derived from an EMBL/GenBank/DDBJ whole genome shotgun (WGS) entry which is preliminary data.</text>
</comment>
<gene>
    <name evidence="3" type="ORF">ACJ72_03489</name>
</gene>
<proteinExistence type="predicted"/>
<dbReference type="PANTHER" id="PTHR47843">
    <property type="entry name" value="BTB DOMAIN-CONTAINING PROTEIN-RELATED"/>
    <property type="match status" value="1"/>
</dbReference>